<dbReference type="EMBL" id="PDNZ01000008">
    <property type="protein sequence ID" value="PWW81319.1"/>
    <property type="molecule type" value="Genomic_DNA"/>
</dbReference>
<dbReference type="Proteomes" id="UP000246278">
    <property type="component" value="Unassembled WGS sequence"/>
</dbReference>
<dbReference type="InterPro" id="IPR029039">
    <property type="entry name" value="Flavoprotein-like_sf"/>
</dbReference>
<dbReference type="InterPro" id="IPR008254">
    <property type="entry name" value="Flavodoxin/NO_synth"/>
</dbReference>
<dbReference type="SUPFAM" id="SSF52218">
    <property type="entry name" value="Flavoproteins"/>
    <property type="match status" value="1"/>
</dbReference>
<dbReference type="AlphaFoldDB" id="A0A317T3H2"/>
<evidence type="ECO:0000259" key="1">
    <source>
        <dbReference type="Pfam" id="PF00258"/>
    </source>
</evidence>
<comment type="caution">
    <text evidence="2">The sequence shown here is derived from an EMBL/GenBank/DDBJ whole genome shotgun (WGS) entry which is preliminary data.</text>
</comment>
<organism evidence="2 3">
    <name type="scientific">Prosthecochloris marina</name>
    <dbReference type="NCBI Taxonomy" id="2017681"/>
    <lineage>
        <taxon>Bacteria</taxon>
        <taxon>Pseudomonadati</taxon>
        <taxon>Chlorobiota</taxon>
        <taxon>Chlorobiia</taxon>
        <taxon>Chlorobiales</taxon>
        <taxon>Chlorobiaceae</taxon>
        <taxon>Prosthecochloris</taxon>
    </lineage>
</organism>
<keyword evidence="3" id="KW-1185">Reference proteome</keyword>
<name>A0A317T3H2_9CHLB</name>
<reference evidence="3" key="1">
    <citation type="submission" date="2017-10" db="EMBL/GenBank/DDBJ databases">
        <authorList>
            <person name="Gaisin V.A."/>
            <person name="Rysina M.S."/>
            <person name="Grouzdev D.S."/>
        </authorList>
    </citation>
    <scope>NUCLEOTIDE SEQUENCE [LARGE SCALE GENOMIC DNA]</scope>
    <source>
        <strain evidence="3">V1</strain>
    </source>
</reference>
<dbReference type="Gene3D" id="3.40.50.360">
    <property type="match status" value="1"/>
</dbReference>
<dbReference type="GO" id="GO:0010181">
    <property type="term" value="F:FMN binding"/>
    <property type="evidence" value="ECO:0007669"/>
    <property type="project" value="InterPro"/>
</dbReference>
<accession>A0A317T3H2</accession>
<protein>
    <submittedName>
        <fullName evidence="2">Flavodoxin</fullName>
    </submittedName>
</protein>
<feature type="domain" description="Flavodoxin-like" evidence="1">
    <location>
        <begin position="6"/>
        <end position="82"/>
    </location>
</feature>
<gene>
    <name evidence="2" type="ORF">CR164_11300</name>
</gene>
<dbReference type="OrthoDB" id="9795729at2"/>
<dbReference type="RefSeq" id="WP_110024107.1">
    <property type="nucleotide sequence ID" value="NZ_PDNZ01000008.1"/>
</dbReference>
<dbReference type="Pfam" id="PF00258">
    <property type="entry name" value="Flavodoxin_1"/>
    <property type="match status" value="1"/>
</dbReference>
<evidence type="ECO:0000313" key="2">
    <source>
        <dbReference type="EMBL" id="PWW81319.1"/>
    </source>
</evidence>
<proteinExistence type="predicted"/>
<evidence type="ECO:0000313" key="3">
    <source>
        <dbReference type="Proteomes" id="UP000246278"/>
    </source>
</evidence>
<sequence>MNILNLYYSSTGNTTRVAKAIEETAVQQNHSVDTVRIKPGMEPGIDVLAYDLVFAGSGVYEWLPGKPVMTLFSKLAKQYRLNGLIQQPAERRRTKQAVVYCTYGGTHTGANEAIPTVKYMGQLFDHLGFELAGEWYIVGEFHGAYLDFSKKGKLGNITGRPNESDLQSIAEMVKGALNIKAA</sequence>